<dbReference type="Proteomes" id="UP001215280">
    <property type="component" value="Unassembled WGS sequence"/>
</dbReference>
<name>A0AAD7J906_9AGAR</name>
<evidence type="ECO:0000313" key="1">
    <source>
        <dbReference type="EMBL" id="KAJ7758831.1"/>
    </source>
</evidence>
<gene>
    <name evidence="1" type="ORF">DFH07DRAFT_1024206</name>
</gene>
<evidence type="ECO:0000313" key="2">
    <source>
        <dbReference type="Proteomes" id="UP001215280"/>
    </source>
</evidence>
<comment type="caution">
    <text evidence="1">The sequence shown here is derived from an EMBL/GenBank/DDBJ whole genome shotgun (WGS) entry which is preliminary data.</text>
</comment>
<keyword evidence="2" id="KW-1185">Reference proteome</keyword>
<reference evidence="1" key="1">
    <citation type="submission" date="2023-03" db="EMBL/GenBank/DDBJ databases">
        <title>Massive genome expansion in bonnet fungi (Mycena s.s.) driven by repeated elements and novel gene families across ecological guilds.</title>
        <authorList>
            <consortium name="Lawrence Berkeley National Laboratory"/>
            <person name="Harder C.B."/>
            <person name="Miyauchi S."/>
            <person name="Viragh M."/>
            <person name="Kuo A."/>
            <person name="Thoen E."/>
            <person name="Andreopoulos B."/>
            <person name="Lu D."/>
            <person name="Skrede I."/>
            <person name="Drula E."/>
            <person name="Henrissat B."/>
            <person name="Morin E."/>
            <person name="Kohler A."/>
            <person name="Barry K."/>
            <person name="LaButti K."/>
            <person name="Morin E."/>
            <person name="Salamov A."/>
            <person name="Lipzen A."/>
            <person name="Mereny Z."/>
            <person name="Hegedus B."/>
            <person name="Baldrian P."/>
            <person name="Stursova M."/>
            <person name="Weitz H."/>
            <person name="Taylor A."/>
            <person name="Grigoriev I.V."/>
            <person name="Nagy L.G."/>
            <person name="Martin F."/>
            <person name="Kauserud H."/>
        </authorList>
    </citation>
    <scope>NUCLEOTIDE SEQUENCE</scope>
    <source>
        <strain evidence="1">CBHHK188m</strain>
    </source>
</reference>
<dbReference type="AlphaFoldDB" id="A0AAD7J906"/>
<accession>A0AAD7J906</accession>
<proteinExistence type="predicted"/>
<organism evidence="1 2">
    <name type="scientific">Mycena maculata</name>
    <dbReference type="NCBI Taxonomy" id="230809"/>
    <lineage>
        <taxon>Eukaryota</taxon>
        <taxon>Fungi</taxon>
        <taxon>Dikarya</taxon>
        <taxon>Basidiomycota</taxon>
        <taxon>Agaricomycotina</taxon>
        <taxon>Agaricomycetes</taxon>
        <taxon>Agaricomycetidae</taxon>
        <taxon>Agaricales</taxon>
        <taxon>Marasmiineae</taxon>
        <taxon>Mycenaceae</taxon>
        <taxon>Mycena</taxon>
    </lineage>
</organism>
<protein>
    <submittedName>
        <fullName evidence="1">Uncharacterized protein</fullName>
    </submittedName>
</protein>
<sequence length="228" mass="25711">MSYGSPIETYMPEWAATDPTDSDFFDVTTAHKRAMHTMEWTRLTQNIPRSNFQSLDWLSDTNTSASSSRSDYFRMHLNGAVQPDLVASASHSDLVSRGNMSYITLYRSNQILQEQFNSLQASFVSLTQSLTKIATTISPAPMPSASPFAIPAGETSLALPDPKEYPQVRFWSRKKYTATKDTKTTTFNSTSAKRRSSRIVDDINVMHWYLEKEDGSIVSGREAQEKRL</sequence>
<dbReference type="EMBL" id="JARJLG010000054">
    <property type="protein sequence ID" value="KAJ7758831.1"/>
    <property type="molecule type" value="Genomic_DNA"/>
</dbReference>